<dbReference type="OrthoDB" id="432685at2759"/>
<feature type="region of interest" description="Disordered" evidence="2">
    <location>
        <begin position="1"/>
        <end position="25"/>
    </location>
</feature>
<keyword evidence="5" id="KW-1185">Reference proteome</keyword>
<name>M5GDY3_DACPD</name>
<keyword evidence="3" id="KW-0812">Transmembrane</keyword>
<feature type="transmembrane region" description="Helical" evidence="3">
    <location>
        <begin position="458"/>
        <end position="477"/>
    </location>
</feature>
<protein>
    <submittedName>
        <fullName evidence="4">Uncharacterized protein</fullName>
    </submittedName>
</protein>
<reference evidence="4 5" key="1">
    <citation type="journal article" date="2012" name="Science">
        <title>The Paleozoic origin of enzymatic lignin decomposition reconstructed from 31 fungal genomes.</title>
        <authorList>
            <person name="Floudas D."/>
            <person name="Binder M."/>
            <person name="Riley R."/>
            <person name="Barry K."/>
            <person name="Blanchette R.A."/>
            <person name="Henrissat B."/>
            <person name="Martinez A.T."/>
            <person name="Otillar R."/>
            <person name="Spatafora J.W."/>
            <person name="Yadav J.S."/>
            <person name="Aerts A."/>
            <person name="Benoit I."/>
            <person name="Boyd A."/>
            <person name="Carlson A."/>
            <person name="Copeland A."/>
            <person name="Coutinho P.M."/>
            <person name="de Vries R.P."/>
            <person name="Ferreira P."/>
            <person name="Findley K."/>
            <person name="Foster B."/>
            <person name="Gaskell J."/>
            <person name="Glotzer D."/>
            <person name="Gorecki P."/>
            <person name="Heitman J."/>
            <person name="Hesse C."/>
            <person name="Hori C."/>
            <person name="Igarashi K."/>
            <person name="Jurgens J.A."/>
            <person name="Kallen N."/>
            <person name="Kersten P."/>
            <person name="Kohler A."/>
            <person name="Kuees U."/>
            <person name="Kumar T.K.A."/>
            <person name="Kuo A."/>
            <person name="LaButti K."/>
            <person name="Larrondo L.F."/>
            <person name="Lindquist E."/>
            <person name="Ling A."/>
            <person name="Lombard V."/>
            <person name="Lucas S."/>
            <person name="Lundell T."/>
            <person name="Martin R."/>
            <person name="McLaughlin D.J."/>
            <person name="Morgenstern I."/>
            <person name="Morin E."/>
            <person name="Murat C."/>
            <person name="Nagy L.G."/>
            <person name="Nolan M."/>
            <person name="Ohm R.A."/>
            <person name="Patyshakuliyeva A."/>
            <person name="Rokas A."/>
            <person name="Ruiz-Duenas F.J."/>
            <person name="Sabat G."/>
            <person name="Salamov A."/>
            <person name="Samejima M."/>
            <person name="Schmutz J."/>
            <person name="Slot J.C."/>
            <person name="St John F."/>
            <person name="Stenlid J."/>
            <person name="Sun H."/>
            <person name="Sun S."/>
            <person name="Syed K."/>
            <person name="Tsang A."/>
            <person name="Wiebenga A."/>
            <person name="Young D."/>
            <person name="Pisabarro A."/>
            <person name="Eastwood D.C."/>
            <person name="Martin F."/>
            <person name="Cullen D."/>
            <person name="Grigoriev I.V."/>
            <person name="Hibbett D.S."/>
        </authorList>
    </citation>
    <scope>NUCLEOTIDE SEQUENCE [LARGE SCALE GENOMIC DNA]</scope>
    <source>
        <strain evidence="4 5">DJM-731 SS1</strain>
    </source>
</reference>
<gene>
    <name evidence="4" type="ORF">DACRYDRAFT_20510</name>
</gene>
<keyword evidence="3" id="KW-1133">Transmembrane helix</keyword>
<dbReference type="RefSeq" id="XP_040631821.1">
    <property type="nucleotide sequence ID" value="XM_040771958.1"/>
</dbReference>
<organism evidence="4 5">
    <name type="scientific">Dacryopinax primogenitus (strain DJM 731)</name>
    <name type="common">Brown rot fungus</name>
    <dbReference type="NCBI Taxonomy" id="1858805"/>
    <lineage>
        <taxon>Eukaryota</taxon>
        <taxon>Fungi</taxon>
        <taxon>Dikarya</taxon>
        <taxon>Basidiomycota</taxon>
        <taxon>Agaricomycotina</taxon>
        <taxon>Dacrymycetes</taxon>
        <taxon>Dacrymycetales</taxon>
        <taxon>Dacrymycetaceae</taxon>
        <taxon>Dacryopinax</taxon>
    </lineage>
</organism>
<dbReference type="Gene3D" id="1.10.287.1490">
    <property type="match status" value="1"/>
</dbReference>
<proteinExistence type="predicted"/>
<dbReference type="Proteomes" id="UP000030653">
    <property type="component" value="Unassembled WGS sequence"/>
</dbReference>
<dbReference type="HOGENOM" id="CLU_505278_0_0_1"/>
<evidence type="ECO:0000313" key="5">
    <source>
        <dbReference type="Proteomes" id="UP000030653"/>
    </source>
</evidence>
<feature type="region of interest" description="Disordered" evidence="2">
    <location>
        <begin position="189"/>
        <end position="215"/>
    </location>
</feature>
<feature type="compositionally biased region" description="Basic and acidic residues" evidence="2">
    <location>
        <begin position="9"/>
        <end position="25"/>
    </location>
</feature>
<feature type="coiled-coil region" evidence="1">
    <location>
        <begin position="131"/>
        <end position="179"/>
    </location>
</feature>
<dbReference type="EMBL" id="JH795857">
    <property type="protein sequence ID" value="EJU04927.1"/>
    <property type="molecule type" value="Genomic_DNA"/>
</dbReference>
<feature type="compositionally biased region" description="Polar residues" evidence="2">
    <location>
        <begin position="196"/>
        <end position="207"/>
    </location>
</feature>
<feature type="non-terminal residue" evidence="4">
    <location>
        <position position="1"/>
    </location>
</feature>
<evidence type="ECO:0000256" key="3">
    <source>
        <dbReference type="SAM" id="Phobius"/>
    </source>
</evidence>
<sequence>MNQAIQKAQDSEAEMKKSERDRMVLSDDLDDARQQAAQLKRDNENLQQQINTLNQSISAFEVNAANKDHELRRVHDRLHDRDRELQHSRTQIESFKQTVALKDDEIARLRESETELHEQIAESDHTLRSLQITHANELKEMKARAQDAEERATQLREEISSLENEKDAEINKAQAVEAELMAMRASQFDVSKKTRLSSNKSPLSNEYGQEETDKGTLIDEQSAAESTDADNDTFVTHTVITRRKQSRKSGVKAGPASVLAEIENSRFFAEVAVQSEPLEHASTLADETVVEPAETKLKQDEIVALPADEPFPSTLLLNTTGRSATPAEAELEKKLLIKWHANLALPIEGLGKGVTDDAASEWAVLRQETGSGCAVIDQLLERSKKTGPRPGSRKAEPPQPIVLVTEKFVSTKDVPSVYTLQSIIRQVITSVYPQYKGELDPYIAMLPAHPLVLNRNTILVLALMLAFLIFSYTFLLLHWAPVLNPAAYYPGVSYRDRALWTAYHQYAYHRRYGPPRMSRTSPLSDPFTRVWCRVVEWVT</sequence>
<evidence type="ECO:0000256" key="1">
    <source>
        <dbReference type="SAM" id="Coils"/>
    </source>
</evidence>
<evidence type="ECO:0000313" key="4">
    <source>
        <dbReference type="EMBL" id="EJU04927.1"/>
    </source>
</evidence>
<dbReference type="AlphaFoldDB" id="M5GDY3"/>
<accession>M5GDY3</accession>
<keyword evidence="3" id="KW-0472">Membrane</keyword>
<keyword evidence="1" id="KW-0175">Coiled coil</keyword>
<evidence type="ECO:0000256" key="2">
    <source>
        <dbReference type="SAM" id="MobiDB-lite"/>
    </source>
</evidence>
<dbReference type="GeneID" id="63687020"/>